<dbReference type="InterPro" id="IPR000477">
    <property type="entry name" value="RT_dom"/>
</dbReference>
<keyword evidence="3" id="KW-0548">Nucleotidyltransferase</keyword>
<gene>
    <name evidence="3" type="primary">pol</name>
    <name evidence="3" type="ORF">EVAR_40171_1</name>
</gene>
<dbReference type="EMBL" id="BGZK01000883">
    <property type="protein sequence ID" value="GBP63920.1"/>
    <property type="molecule type" value="Genomic_DNA"/>
</dbReference>
<feature type="domain" description="Reverse transcriptase" evidence="2">
    <location>
        <begin position="406"/>
        <end position="637"/>
    </location>
</feature>
<proteinExistence type="predicted"/>
<dbReference type="AlphaFoldDB" id="A0A4C1XLD1"/>
<evidence type="ECO:0000259" key="2">
    <source>
        <dbReference type="PROSITE" id="PS50878"/>
    </source>
</evidence>
<feature type="region of interest" description="Disordered" evidence="1">
    <location>
        <begin position="1"/>
        <end position="38"/>
    </location>
</feature>
<dbReference type="Pfam" id="PF00078">
    <property type="entry name" value="RVT_1"/>
    <property type="match status" value="1"/>
</dbReference>
<feature type="compositionally biased region" description="Polar residues" evidence="1">
    <location>
        <begin position="23"/>
        <end position="36"/>
    </location>
</feature>
<evidence type="ECO:0000313" key="4">
    <source>
        <dbReference type="Proteomes" id="UP000299102"/>
    </source>
</evidence>
<dbReference type="Proteomes" id="UP000299102">
    <property type="component" value="Unassembled WGS sequence"/>
</dbReference>
<reference evidence="3 4" key="1">
    <citation type="journal article" date="2019" name="Commun. Biol.">
        <title>The bagworm genome reveals a unique fibroin gene that provides high tensile strength.</title>
        <authorList>
            <person name="Kono N."/>
            <person name="Nakamura H."/>
            <person name="Ohtoshi R."/>
            <person name="Tomita M."/>
            <person name="Numata K."/>
            <person name="Arakawa K."/>
        </authorList>
    </citation>
    <scope>NUCLEOTIDE SEQUENCE [LARGE SCALE GENOMIC DNA]</scope>
</reference>
<dbReference type="OrthoDB" id="7487383at2759"/>
<dbReference type="InterPro" id="IPR005135">
    <property type="entry name" value="Endo/exonuclease/phosphatase"/>
</dbReference>
<dbReference type="SUPFAM" id="SSF56219">
    <property type="entry name" value="DNase I-like"/>
    <property type="match status" value="1"/>
</dbReference>
<organism evidence="3 4">
    <name type="scientific">Eumeta variegata</name>
    <name type="common">Bagworm moth</name>
    <name type="synonym">Eumeta japonica</name>
    <dbReference type="NCBI Taxonomy" id="151549"/>
    <lineage>
        <taxon>Eukaryota</taxon>
        <taxon>Metazoa</taxon>
        <taxon>Ecdysozoa</taxon>
        <taxon>Arthropoda</taxon>
        <taxon>Hexapoda</taxon>
        <taxon>Insecta</taxon>
        <taxon>Pterygota</taxon>
        <taxon>Neoptera</taxon>
        <taxon>Endopterygota</taxon>
        <taxon>Lepidoptera</taxon>
        <taxon>Glossata</taxon>
        <taxon>Ditrysia</taxon>
        <taxon>Tineoidea</taxon>
        <taxon>Psychidae</taxon>
        <taxon>Oiketicinae</taxon>
        <taxon>Eumeta</taxon>
    </lineage>
</organism>
<dbReference type="Gene3D" id="3.60.10.10">
    <property type="entry name" value="Endonuclease/exonuclease/phosphatase"/>
    <property type="match status" value="1"/>
</dbReference>
<evidence type="ECO:0000256" key="1">
    <source>
        <dbReference type="SAM" id="MobiDB-lite"/>
    </source>
</evidence>
<dbReference type="CDD" id="cd01650">
    <property type="entry name" value="RT_nLTR_like"/>
    <property type="match status" value="1"/>
</dbReference>
<dbReference type="InterPro" id="IPR036691">
    <property type="entry name" value="Endo/exonu/phosph_ase_sf"/>
</dbReference>
<dbReference type="GO" id="GO:0003964">
    <property type="term" value="F:RNA-directed DNA polymerase activity"/>
    <property type="evidence" value="ECO:0007669"/>
    <property type="project" value="UniProtKB-KW"/>
</dbReference>
<accession>A0A4C1XLD1</accession>
<dbReference type="PANTHER" id="PTHR19446">
    <property type="entry name" value="REVERSE TRANSCRIPTASES"/>
    <property type="match status" value="1"/>
</dbReference>
<comment type="caution">
    <text evidence="3">The sequence shown here is derived from an EMBL/GenBank/DDBJ whole genome shotgun (WGS) entry which is preliminary data.</text>
</comment>
<dbReference type="PROSITE" id="PS50878">
    <property type="entry name" value="RT_POL"/>
    <property type="match status" value="1"/>
</dbReference>
<name>A0A4C1XLD1_EUMVA</name>
<sequence length="650" mass="72696">MCDGVLSGRNPRTGNVPKAKQAESVQTSKLHTNTPANKHRSIGVQIGYDWARHSDHSLSLPAPHKPLLRSDIETLLALGDAVILFGDLNSKNTDWRSNTTNTSGRMLATLAEDHDLAIIAPLTPTYLPANVRHRPNILDLAILKGVVLSLNSIETVHCLGSDHLPVLLKLGSSTGENPNIATKTIIDWKRVSTALEEVDTPNLNVIPDDIEGSANSDRRGLPADVRELIRAKTQLRRASAYPTPEYRSRARALQREVKARVREAKNDNWSDLMEEITPSHKAYWAVAKALKSDECVAMPALKKPDNDLAFDDQEKAEYLADSIELQCSLNPAPPDLEHVNRVENEVLRRSSLPPKDDLPSVSADEVQKLIRELKPRKAPGLDGVNNKAIKCFSAPLVALLVAIFNTCIQNCHFPEAWKEAVIIGIPKPGKPRDLPTSYRPISLLSGLGKLFEKVLKSRLSDHLLGKGLIINEQFGFRPNHLLPQQALRLAFDKVWHAGLIYKLHQLQVPDRLVFIIQQYLTNRHFSFRHEKAFLPKTDHSRSPSGSTLSPLLYSAYTNDIPRPQTGVQLALFADDTALYLSGSNFRIITPRLQKAIDELTRWFQTWRIEVNPEKSAAIFFNYSRVKERSCTIQLTNIPHKQIIYSVASQI</sequence>
<protein>
    <submittedName>
        <fullName evidence="3">RNA-directed DNA polymerase from mobile element jockey</fullName>
    </submittedName>
</protein>
<keyword evidence="3" id="KW-0808">Transferase</keyword>
<dbReference type="Pfam" id="PF14529">
    <property type="entry name" value="Exo_endo_phos_2"/>
    <property type="match status" value="1"/>
</dbReference>
<evidence type="ECO:0000313" key="3">
    <source>
        <dbReference type="EMBL" id="GBP63920.1"/>
    </source>
</evidence>
<keyword evidence="3" id="KW-0695">RNA-directed DNA polymerase</keyword>
<keyword evidence="4" id="KW-1185">Reference proteome</keyword>